<dbReference type="GO" id="GO:0005737">
    <property type="term" value="C:cytoplasm"/>
    <property type="evidence" value="ECO:0007669"/>
    <property type="project" value="TreeGrafter"/>
</dbReference>
<evidence type="ECO:0000256" key="3">
    <source>
        <dbReference type="ARBA" id="ARBA00023277"/>
    </source>
</evidence>
<dbReference type="Gene3D" id="2.70.98.10">
    <property type="match status" value="1"/>
</dbReference>
<keyword evidence="3" id="KW-0119">Carbohydrate metabolism</keyword>
<dbReference type="Pfam" id="PF01263">
    <property type="entry name" value="Aldose_epim"/>
    <property type="match status" value="1"/>
</dbReference>
<reference evidence="4 5" key="1">
    <citation type="journal article" date="2013" name="J. Bacteriol.">
        <title>Roles of HynAB and Ech, the only two hydrogenases found in the model sulfate reducer Desulfovibrio gigas.</title>
        <authorList>
            <person name="Morais-Silva F.O."/>
            <person name="Santos C.I."/>
            <person name="Rodrigues R."/>
            <person name="Pereira I.A."/>
            <person name="Rodrigues-Pousada C."/>
        </authorList>
    </citation>
    <scope>NUCLEOTIDE SEQUENCE [LARGE SCALE GENOMIC DNA]</scope>
    <source>
        <strain evidence="5">ATCC 19364 / DSM 1382 / NCIMB 9332 / VKM B-1759</strain>
    </source>
</reference>
<accession>T2GAM9</accession>
<evidence type="ECO:0000313" key="5">
    <source>
        <dbReference type="Proteomes" id="UP000016587"/>
    </source>
</evidence>
<dbReference type="PANTHER" id="PTHR10091">
    <property type="entry name" value="ALDOSE-1-EPIMERASE"/>
    <property type="match status" value="1"/>
</dbReference>
<name>T2GAM9_MEGG1</name>
<dbReference type="GO" id="GO:0030246">
    <property type="term" value="F:carbohydrate binding"/>
    <property type="evidence" value="ECO:0007669"/>
    <property type="project" value="InterPro"/>
</dbReference>
<keyword evidence="2" id="KW-0413">Isomerase</keyword>
<dbReference type="GO" id="GO:0006006">
    <property type="term" value="P:glucose metabolic process"/>
    <property type="evidence" value="ECO:0007669"/>
    <property type="project" value="TreeGrafter"/>
</dbReference>
<comment type="similarity">
    <text evidence="1">Belongs to the aldose epimerase family.</text>
</comment>
<dbReference type="HOGENOM" id="CLU_031753_2_0_7"/>
<dbReference type="PATRIC" id="fig|1121448.10.peg.1383"/>
<dbReference type="InterPro" id="IPR008183">
    <property type="entry name" value="Aldose_1/G6P_1-epimerase"/>
</dbReference>
<evidence type="ECO:0000256" key="1">
    <source>
        <dbReference type="ARBA" id="ARBA00006206"/>
    </source>
</evidence>
<evidence type="ECO:0000313" key="4">
    <source>
        <dbReference type="EMBL" id="AGW13234.1"/>
    </source>
</evidence>
<dbReference type="EMBL" id="CP006585">
    <property type="protein sequence ID" value="AGW13234.1"/>
    <property type="molecule type" value="Genomic_DNA"/>
</dbReference>
<dbReference type="CDD" id="cd09019">
    <property type="entry name" value="galactose_mutarotase_like"/>
    <property type="match status" value="1"/>
</dbReference>
<organism evidence="4 5">
    <name type="scientific">Megalodesulfovibrio gigas (strain ATCC 19364 / DSM 1382 / NCIMB 9332 / VKM B-1759)</name>
    <name type="common">Desulfovibrio gigas</name>
    <dbReference type="NCBI Taxonomy" id="1121448"/>
    <lineage>
        <taxon>Bacteria</taxon>
        <taxon>Pseudomonadati</taxon>
        <taxon>Thermodesulfobacteriota</taxon>
        <taxon>Desulfovibrionia</taxon>
        <taxon>Desulfovibrionales</taxon>
        <taxon>Desulfovibrionaceae</taxon>
        <taxon>Megalodesulfovibrio</taxon>
    </lineage>
</organism>
<keyword evidence="5" id="KW-1185">Reference proteome</keyword>
<dbReference type="SUPFAM" id="SSF74650">
    <property type="entry name" value="Galactose mutarotase-like"/>
    <property type="match status" value="1"/>
</dbReference>
<dbReference type="InterPro" id="IPR014718">
    <property type="entry name" value="GH-type_carb-bd"/>
</dbReference>
<dbReference type="InterPro" id="IPR047215">
    <property type="entry name" value="Galactose_mutarotase-like"/>
</dbReference>
<dbReference type="STRING" id="1121448.DGI_1388"/>
<dbReference type="InterPro" id="IPR011013">
    <property type="entry name" value="Gal_mutarotase_sf_dom"/>
</dbReference>
<sequence length="326" mass="35127">MRTELAGHLPDGQPVHRHVLRNAAGMQASILEYGAIMEWLSPPHGRGGERVNVLAGPDSLEGRLQDPLHCGALLGRFAGRIAQAGFLLGNTPVRLLPSAGGHHDDGGPAGLHSVLWTARHEQTVPVLVLSHVSPDGASGYPGSLVAQARYQLTNDNLLVVDMMATSTAATICNLAQHCCFNLAGSPPSREILAEHELEVLACFVLPEEDGLPVAPPRLVHGTSADLRMPTRLGDRLPDDVMDLLLVLPGCIEAPDLVARLRHPPSGRELELYTTRPGLRVRVQSGVGITLMDLHLPDSPNRPLFPSVVLSPGKLYRHTTVYRLLQR</sequence>
<dbReference type="AlphaFoldDB" id="T2GAM9"/>
<dbReference type="Proteomes" id="UP000016587">
    <property type="component" value="Chromosome"/>
</dbReference>
<dbReference type="KEGG" id="dgg:DGI_1388"/>
<dbReference type="GO" id="GO:0033499">
    <property type="term" value="P:galactose catabolic process via UDP-galactose, Leloir pathway"/>
    <property type="evidence" value="ECO:0007669"/>
    <property type="project" value="TreeGrafter"/>
</dbReference>
<protein>
    <submittedName>
        <fullName evidence="4">Putative Aldose 1-epimerase</fullName>
    </submittedName>
</protein>
<evidence type="ECO:0000256" key="2">
    <source>
        <dbReference type="ARBA" id="ARBA00023235"/>
    </source>
</evidence>
<proteinExistence type="inferred from homology"/>
<dbReference type="PANTHER" id="PTHR10091:SF0">
    <property type="entry name" value="GALACTOSE MUTAROTASE"/>
    <property type="match status" value="1"/>
</dbReference>
<reference evidence="5" key="2">
    <citation type="submission" date="2013-07" db="EMBL/GenBank/DDBJ databases">
        <authorList>
            <person name="Morais-Silva F.O."/>
            <person name="Rezende A.M."/>
            <person name="Pimentel C."/>
            <person name="Resende D.M."/>
            <person name="Santos C.I."/>
            <person name="Clemente C."/>
            <person name="de Oliveira L.M."/>
            <person name="da Silva S.M."/>
            <person name="Costa D.A."/>
            <person name="Varela-Raposo A."/>
            <person name="Horacio E.C.A."/>
            <person name="Matos M."/>
            <person name="Flores O."/>
            <person name="Ruiz J.C."/>
            <person name="Rodrigues-Pousada C."/>
        </authorList>
    </citation>
    <scope>NUCLEOTIDE SEQUENCE [LARGE SCALE GENOMIC DNA]</scope>
    <source>
        <strain evidence="5">ATCC 19364 / DSM 1382 / NCIMB 9332 / VKM B-1759</strain>
    </source>
</reference>
<dbReference type="eggNOG" id="COG2017">
    <property type="taxonomic scope" value="Bacteria"/>
</dbReference>
<gene>
    <name evidence="4" type="ORF">DGI_1388</name>
</gene>
<dbReference type="GO" id="GO:0004034">
    <property type="term" value="F:aldose 1-epimerase activity"/>
    <property type="evidence" value="ECO:0007669"/>
    <property type="project" value="TreeGrafter"/>
</dbReference>